<evidence type="ECO:0000313" key="1">
    <source>
        <dbReference type="EMBL" id="AMW64540.1"/>
    </source>
</evidence>
<accession>A0A1B0VMJ1</accession>
<sequence>MIDRCYNSNSKDFKDYGGRGIQVCDEWRDLAGFVAGMGPKAKGQSIDRLDENGDYEPGNCRWTDALGQGEHKRNNAIVTRLGSQRHIASVWREAGIKESTFYNRLNAGMTPDEAASKPVRAHNATLFIDGEERTLVEWAKIAGVTQATMRNRVKSGVVGGALLAPPRSRKLSA</sequence>
<evidence type="ECO:0000313" key="2">
    <source>
        <dbReference type="Proteomes" id="UP000222764"/>
    </source>
</evidence>
<evidence type="ECO:0008006" key="3">
    <source>
        <dbReference type="Google" id="ProtNLM"/>
    </source>
</evidence>
<organism evidence="1 2">
    <name type="scientific">Pseudomonas phage phiAH14a</name>
    <dbReference type="NCBI Taxonomy" id="1805958"/>
    <lineage>
        <taxon>Viruses</taxon>
        <taxon>Duplodnaviria</taxon>
        <taxon>Heunggongvirae</taxon>
        <taxon>Uroviricota</taxon>
        <taxon>Caudoviricetes</taxon>
        <taxon>Miecznikowavirus</taxon>
        <taxon>Miecznikowavirus AH14a</taxon>
    </lineage>
</organism>
<dbReference type="Proteomes" id="UP000222764">
    <property type="component" value="Segment"/>
</dbReference>
<dbReference type="EMBL" id="KU708004">
    <property type="protein sequence ID" value="AMW64540.1"/>
    <property type="molecule type" value="Genomic_DNA"/>
</dbReference>
<proteinExistence type="predicted"/>
<gene>
    <name evidence="1" type="ORF">AH14a_p80</name>
</gene>
<reference evidence="1 2" key="1">
    <citation type="journal article" date="2016" name="PLoS ONE">
        <title>Two Inducible Prophages of an Antarctic Pseudomonas sp. ANT_H14 Use the Same Capsid for Packaging Their Genomes - Characterization of a Novel Phage Helper-Satellite System.</title>
        <authorList>
            <person name="Dziewit L."/>
            <person name="Radlinska M."/>
        </authorList>
    </citation>
    <scope>NUCLEOTIDE SEQUENCE [LARGE SCALE GENOMIC DNA]</scope>
</reference>
<keyword evidence="2" id="KW-1185">Reference proteome</keyword>
<protein>
    <recommendedName>
        <fullName evidence="3">HNH endonuclease</fullName>
    </recommendedName>
</protein>
<name>A0A1B0VMJ1_9CAUD</name>